<dbReference type="CDD" id="cd10527">
    <property type="entry name" value="SET_LSMT"/>
    <property type="match status" value="1"/>
</dbReference>
<feature type="domain" description="SET" evidence="1">
    <location>
        <begin position="15"/>
        <end position="272"/>
    </location>
</feature>
<evidence type="ECO:0000313" key="3">
    <source>
        <dbReference type="Proteomes" id="UP001158576"/>
    </source>
</evidence>
<gene>
    <name evidence="2" type="ORF">OKIOD_LOCUS4206</name>
</gene>
<dbReference type="SUPFAM" id="SSF82199">
    <property type="entry name" value="SET domain"/>
    <property type="match status" value="1"/>
</dbReference>
<evidence type="ECO:0000259" key="1">
    <source>
        <dbReference type="PROSITE" id="PS50280"/>
    </source>
</evidence>
<proteinExistence type="predicted"/>
<protein>
    <submittedName>
        <fullName evidence="2">Oidioi.mRNA.OKI2018_I69.PAR.g12648.t1.cds</fullName>
    </submittedName>
</protein>
<dbReference type="InterPro" id="IPR001214">
    <property type="entry name" value="SET_dom"/>
</dbReference>
<dbReference type="PANTHER" id="PTHR13271">
    <property type="entry name" value="UNCHARACTERIZED PUTATIVE METHYLTRANSFERASE"/>
    <property type="match status" value="1"/>
</dbReference>
<sequence>MEELKIWSKKNRLKSEITFNQDVNHITGRGLYSPKSVRKGEPLLQVPTGLIIDLPFILDECCSTYEFFDTYTVSRFPQKVSIPHQDIFIHFLIAEAAQKNASRVAGWIGSFPRESNHLPFNWPIDIRKCVCDESLQKAMKEEAAQFDALVSRFEHYCSVIDDVKFSRDTLAWAYSVWSSRLYELPEFPESSSQSASLPKWLERSDPTDLRSFGFLPIFDLINHSSTPNVFLNIRRKHVWDKTKKIHFSEKYLLSLEAKKNITKGEELKLSYGDFSDRQLFLKYGFVLSAGENKSARLDISPRLVQDTGIKASGAYCSYDDLHVSIRERKEIVQDLHLDSFFLQKTGDELTTDLHQAALAFLLPGTTKESTILQIKERMGVNQKTKIALKHFYVHLTESIKEKLKNEIAELDFRLCRERYPIKYHLVKSLKKSEIALANELFETYNNQLQILKNGEKAARPQVLSTITNLGSQKKPKEVGNSGNQNILSRLREKLAKKSKPAEESKIVTVAERSAGVRKLHQFREQVRQEDLSEKTEEEKAISRICRSIQAILSERIHQKAPFFLLLPFTPLIDQEVEDNRFHQGQLLRSPGRIRLVLLVLAEKDLHTSEGLIPLSGKLEFKQLSTLILHHLHHRQQGLLIHLMAATIDPTEFLLYPQIPMEAFLLQPL</sequence>
<name>A0ABN7S7V9_OIKDI</name>
<dbReference type="EMBL" id="OU015568">
    <property type="protein sequence ID" value="CAG5090561.1"/>
    <property type="molecule type" value="Genomic_DNA"/>
</dbReference>
<organism evidence="2 3">
    <name type="scientific">Oikopleura dioica</name>
    <name type="common">Tunicate</name>
    <dbReference type="NCBI Taxonomy" id="34765"/>
    <lineage>
        <taxon>Eukaryota</taxon>
        <taxon>Metazoa</taxon>
        <taxon>Chordata</taxon>
        <taxon>Tunicata</taxon>
        <taxon>Appendicularia</taxon>
        <taxon>Copelata</taxon>
        <taxon>Oikopleuridae</taxon>
        <taxon>Oikopleura</taxon>
    </lineage>
</organism>
<accession>A0ABN7S7V9</accession>
<reference evidence="2 3" key="1">
    <citation type="submission" date="2021-04" db="EMBL/GenBank/DDBJ databases">
        <authorList>
            <person name="Bliznina A."/>
        </authorList>
    </citation>
    <scope>NUCLEOTIDE SEQUENCE [LARGE SCALE GENOMIC DNA]</scope>
</reference>
<dbReference type="PROSITE" id="PS50280">
    <property type="entry name" value="SET"/>
    <property type="match status" value="1"/>
</dbReference>
<keyword evidence="3" id="KW-1185">Reference proteome</keyword>
<evidence type="ECO:0000313" key="2">
    <source>
        <dbReference type="EMBL" id="CAG5090561.1"/>
    </source>
</evidence>
<dbReference type="InterPro" id="IPR050600">
    <property type="entry name" value="SETD3_SETD6_MTase"/>
</dbReference>
<dbReference type="Proteomes" id="UP001158576">
    <property type="component" value="Chromosome PAR"/>
</dbReference>
<dbReference type="InterPro" id="IPR046341">
    <property type="entry name" value="SET_dom_sf"/>
</dbReference>
<dbReference type="Pfam" id="PF00856">
    <property type="entry name" value="SET"/>
    <property type="match status" value="1"/>
</dbReference>
<dbReference type="Gene3D" id="3.90.1410.10">
    <property type="entry name" value="set domain protein methyltransferase, domain 1"/>
    <property type="match status" value="1"/>
</dbReference>